<evidence type="ECO:0000256" key="2">
    <source>
        <dbReference type="PROSITE-ProRule" id="PRU00335"/>
    </source>
</evidence>
<name>A0A2T0UWJ3_9ACTN</name>
<dbReference type="InterPro" id="IPR023772">
    <property type="entry name" value="DNA-bd_HTH_TetR-type_CS"/>
</dbReference>
<dbReference type="Proteomes" id="UP000238176">
    <property type="component" value="Unassembled WGS sequence"/>
</dbReference>
<evidence type="ECO:0000256" key="3">
    <source>
        <dbReference type="SAM" id="MobiDB-lite"/>
    </source>
</evidence>
<dbReference type="GO" id="GO:0000976">
    <property type="term" value="F:transcription cis-regulatory region binding"/>
    <property type="evidence" value="ECO:0007669"/>
    <property type="project" value="TreeGrafter"/>
</dbReference>
<dbReference type="Pfam" id="PF17931">
    <property type="entry name" value="TetR_C_23"/>
    <property type="match status" value="1"/>
</dbReference>
<feature type="DNA-binding region" description="H-T-H motif" evidence="2">
    <location>
        <begin position="45"/>
        <end position="64"/>
    </location>
</feature>
<proteinExistence type="predicted"/>
<dbReference type="Pfam" id="PF00440">
    <property type="entry name" value="TetR_N"/>
    <property type="match status" value="1"/>
</dbReference>
<dbReference type="SUPFAM" id="SSF46689">
    <property type="entry name" value="Homeodomain-like"/>
    <property type="match status" value="1"/>
</dbReference>
<dbReference type="PANTHER" id="PTHR30055:SF146">
    <property type="entry name" value="HTH-TYPE TRANSCRIPTIONAL DUAL REGULATOR CECR"/>
    <property type="match status" value="1"/>
</dbReference>
<dbReference type="InterPro" id="IPR036271">
    <property type="entry name" value="Tet_transcr_reg_TetR-rel_C_sf"/>
</dbReference>
<dbReference type="GO" id="GO:0003700">
    <property type="term" value="F:DNA-binding transcription factor activity"/>
    <property type="evidence" value="ECO:0007669"/>
    <property type="project" value="TreeGrafter"/>
</dbReference>
<dbReference type="EMBL" id="PVTJ01000001">
    <property type="protein sequence ID" value="PRY62276.1"/>
    <property type="molecule type" value="Genomic_DNA"/>
</dbReference>
<evidence type="ECO:0000259" key="4">
    <source>
        <dbReference type="PROSITE" id="PS50977"/>
    </source>
</evidence>
<organism evidence="5 6">
    <name type="scientific">Glycomyces artemisiae</name>
    <dbReference type="NCBI Taxonomy" id="1076443"/>
    <lineage>
        <taxon>Bacteria</taxon>
        <taxon>Bacillati</taxon>
        <taxon>Actinomycetota</taxon>
        <taxon>Actinomycetes</taxon>
        <taxon>Glycomycetales</taxon>
        <taxon>Glycomycetaceae</taxon>
        <taxon>Glycomyces</taxon>
    </lineage>
</organism>
<keyword evidence="1 2" id="KW-0238">DNA-binding</keyword>
<dbReference type="PROSITE" id="PS50977">
    <property type="entry name" value="HTH_TETR_2"/>
    <property type="match status" value="1"/>
</dbReference>
<dbReference type="PROSITE" id="PS01081">
    <property type="entry name" value="HTH_TETR_1"/>
    <property type="match status" value="1"/>
</dbReference>
<dbReference type="InterPro" id="IPR009057">
    <property type="entry name" value="Homeodomain-like_sf"/>
</dbReference>
<accession>A0A2T0UWJ3</accession>
<dbReference type="Gene3D" id="1.10.357.10">
    <property type="entry name" value="Tetracycline Repressor, domain 2"/>
    <property type="match status" value="1"/>
</dbReference>
<sequence>MSASASEPDQADASARPSSKGERTRQRIIDTALDMFAERGYDKTTMRAIAAEAGVSVGNAYYYFKSKEHLIQGFYEQATNRHAELTPTMLEGKETLAERIEAALLAWLDIAGPYHAFAGQFFRNAADPSSPLSPFSEDSGESRDRDIALYREVLEGSKTKVPKDMADILPEMLWLHQMVVVLHWVYDNSPGQEKSKELARRTAPLAARVVALSRLKILRPLVKQGEELVRDFLITRRPGHYGAQPEDGAEGGPA</sequence>
<keyword evidence="6" id="KW-1185">Reference proteome</keyword>
<evidence type="ECO:0000313" key="6">
    <source>
        <dbReference type="Proteomes" id="UP000238176"/>
    </source>
</evidence>
<evidence type="ECO:0000256" key="1">
    <source>
        <dbReference type="ARBA" id="ARBA00023125"/>
    </source>
</evidence>
<dbReference type="AlphaFoldDB" id="A0A2T0UWJ3"/>
<feature type="domain" description="HTH tetR-type" evidence="4">
    <location>
        <begin position="22"/>
        <end position="82"/>
    </location>
</feature>
<dbReference type="SUPFAM" id="SSF48498">
    <property type="entry name" value="Tetracyclin repressor-like, C-terminal domain"/>
    <property type="match status" value="1"/>
</dbReference>
<reference evidence="5 6" key="1">
    <citation type="submission" date="2018-03" db="EMBL/GenBank/DDBJ databases">
        <title>Genomic Encyclopedia of Type Strains, Phase III (KMG-III): the genomes of soil and plant-associated and newly described type strains.</title>
        <authorList>
            <person name="Whitman W."/>
        </authorList>
    </citation>
    <scope>NUCLEOTIDE SEQUENCE [LARGE SCALE GENOMIC DNA]</scope>
    <source>
        <strain evidence="5 6">CGMCC 4.7067</strain>
    </source>
</reference>
<evidence type="ECO:0000313" key="5">
    <source>
        <dbReference type="EMBL" id="PRY62276.1"/>
    </source>
</evidence>
<feature type="region of interest" description="Disordered" evidence="3">
    <location>
        <begin position="1"/>
        <end position="24"/>
    </location>
</feature>
<dbReference type="RefSeq" id="WP_219926517.1">
    <property type="nucleotide sequence ID" value="NZ_PVTJ01000001.1"/>
</dbReference>
<comment type="caution">
    <text evidence="5">The sequence shown here is derived from an EMBL/GenBank/DDBJ whole genome shotgun (WGS) entry which is preliminary data.</text>
</comment>
<dbReference type="InterPro" id="IPR050109">
    <property type="entry name" value="HTH-type_TetR-like_transc_reg"/>
</dbReference>
<dbReference type="PRINTS" id="PR00455">
    <property type="entry name" value="HTHTETR"/>
</dbReference>
<dbReference type="PANTHER" id="PTHR30055">
    <property type="entry name" value="HTH-TYPE TRANSCRIPTIONAL REGULATOR RUTR"/>
    <property type="match status" value="1"/>
</dbReference>
<dbReference type="InterPro" id="IPR041673">
    <property type="entry name" value="TetR_C_23"/>
</dbReference>
<protein>
    <submittedName>
        <fullName evidence="5">TetR family transcriptional regulator</fullName>
    </submittedName>
</protein>
<gene>
    <name evidence="5" type="ORF">B0I28_101604</name>
</gene>
<dbReference type="InterPro" id="IPR001647">
    <property type="entry name" value="HTH_TetR"/>
</dbReference>